<dbReference type="EMBL" id="CP008884">
    <property type="protein sequence ID" value="AIF48824.1"/>
    <property type="molecule type" value="Genomic_DNA"/>
</dbReference>
<feature type="chain" id="PRO_5001706723" description="Lipoprotein" evidence="1">
    <location>
        <begin position="23"/>
        <end position="261"/>
    </location>
</feature>
<dbReference type="PATRIC" id="fig|1217721.7.peg.3498"/>
<dbReference type="Proteomes" id="UP000027987">
    <property type="component" value="Chromosome"/>
</dbReference>
<dbReference type="STRING" id="1217721.HY57_17030"/>
<sequence length="261" mass="27976">MKPVVIPRILLIPCVLAGGMQAAGCMPVNSLAPEVAPPGFVIGPQAGDPHSHASFPQVPGDIIKVSSHLRVTHAVEQGLNFFAIQVNFPNGTWAHGGPQRVDGKYQMNWGGLVSRGGGSADYREESPGADLQHMQNASDAERSAPYAWVEGKDYVLTIERGSQKTFPAGQYVFIGSGPAVQVSNARTMWAWKFTLKPADGHGPVQVSVLYDAADRISSFYIWNECGYGSCGKGQSAAWSMPVYATLSAPDKDAQTQALKRF</sequence>
<organism evidence="2 3">
    <name type="scientific">Dyella japonica A8</name>
    <dbReference type="NCBI Taxonomy" id="1217721"/>
    <lineage>
        <taxon>Bacteria</taxon>
        <taxon>Pseudomonadati</taxon>
        <taxon>Pseudomonadota</taxon>
        <taxon>Gammaproteobacteria</taxon>
        <taxon>Lysobacterales</taxon>
        <taxon>Rhodanobacteraceae</taxon>
        <taxon>Dyella</taxon>
    </lineage>
</organism>
<dbReference type="HOGENOM" id="CLU_1064505_0_0_6"/>
<evidence type="ECO:0000313" key="2">
    <source>
        <dbReference type="EMBL" id="AIF48824.1"/>
    </source>
</evidence>
<gene>
    <name evidence="2" type="ORF">HY57_17030</name>
</gene>
<dbReference type="AlphaFoldDB" id="A0A075K3P7"/>
<protein>
    <recommendedName>
        <fullName evidence="4">Lipoprotein</fullName>
    </recommendedName>
</protein>
<evidence type="ECO:0000313" key="3">
    <source>
        <dbReference type="Proteomes" id="UP000027987"/>
    </source>
</evidence>
<evidence type="ECO:0000256" key="1">
    <source>
        <dbReference type="SAM" id="SignalP"/>
    </source>
</evidence>
<keyword evidence="1" id="KW-0732">Signal</keyword>
<feature type="signal peptide" evidence="1">
    <location>
        <begin position="1"/>
        <end position="22"/>
    </location>
</feature>
<name>A0A075K3P7_9GAMM</name>
<reference evidence="2 3" key="1">
    <citation type="submission" date="2014-07" db="EMBL/GenBank/DDBJ databases">
        <title>Complete Genome Sequence of Dyella japonica Strain A8 Isolated from Malaysian Tropical Soil.</title>
        <authorList>
            <person name="Hui R.K.H."/>
            <person name="Chen J.-W."/>
            <person name="Chan K.-G."/>
            <person name="Leung F.C.C."/>
        </authorList>
    </citation>
    <scope>NUCLEOTIDE SEQUENCE [LARGE SCALE GENOMIC DNA]</scope>
    <source>
        <strain evidence="2 3">A8</strain>
    </source>
</reference>
<dbReference type="KEGG" id="dja:HY57_17030"/>
<accession>A0A075K3P7</accession>
<dbReference type="OrthoDB" id="6064589at2"/>
<keyword evidence="3" id="KW-1185">Reference proteome</keyword>
<proteinExistence type="predicted"/>
<evidence type="ECO:0008006" key="4">
    <source>
        <dbReference type="Google" id="ProtNLM"/>
    </source>
</evidence>